<feature type="chain" id="PRO_5001924012" evidence="1">
    <location>
        <begin position="22"/>
        <end position="316"/>
    </location>
</feature>
<dbReference type="Pfam" id="PF19672">
    <property type="entry name" value="DUF6175"/>
    <property type="match status" value="1"/>
</dbReference>
<dbReference type="EMBL" id="JRNN01000097">
    <property type="protein sequence ID" value="KGF32892.1"/>
    <property type="molecule type" value="Genomic_DNA"/>
</dbReference>
<name>A0A096AQJ1_9BACT</name>
<comment type="caution">
    <text evidence="2">The sequence shown here is derived from an EMBL/GenBank/DDBJ whole genome shotgun (WGS) entry which is preliminary data.</text>
</comment>
<proteinExistence type="predicted"/>
<organism evidence="2 3">
    <name type="scientific">Hoylesella buccalis DNF00853</name>
    <dbReference type="NCBI Taxonomy" id="1401074"/>
    <lineage>
        <taxon>Bacteria</taxon>
        <taxon>Pseudomonadati</taxon>
        <taxon>Bacteroidota</taxon>
        <taxon>Bacteroidia</taxon>
        <taxon>Bacteroidales</taxon>
        <taxon>Prevotellaceae</taxon>
        <taxon>Hoylesella</taxon>
    </lineage>
</organism>
<protein>
    <submittedName>
        <fullName evidence="2">Uncharacterized protein</fullName>
    </submittedName>
</protein>
<reference evidence="2 3" key="1">
    <citation type="submission" date="2014-07" db="EMBL/GenBank/DDBJ databases">
        <authorList>
            <person name="McCorrison J."/>
            <person name="Sanka R."/>
            <person name="Torralba M."/>
            <person name="Gillis M."/>
            <person name="Haft D.H."/>
            <person name="Methe B."/>
            <person name="Sutton G."/>
            <person name="Nelson K.E."/>
        </authorList>
    </citation>
    <scope>NUCLEOTIDE SEQUENCE [LARGE SCALE GENOMIC DNA]</scope>
    <source>
        <strain evidence="2 3">DNF00853</strain>
    </source>
</reference>
<evidence type="ECO:0000313" key="3">
    <source>
        <dbReference type="Proteomes" id="UP000029556"/>
    </source>
</evidence>
<dbReference type="AlphaFoldDB" id="A0A096AQJ1"/>
<evidence type="ECO:0000313" key="2">
    <source>
        <dbReference type="EMBL" id="KGF32892.1"/>
    </source>
</evidence>
<feature type="signal peptide" evidence="1">
    <location>
        <begin position="1"/>
        <end position="21"/>
    </location>
</feature>
<dbReference type="OrthoDB" id="1320573at2"/>
<accession>A0A096AQJ1</accession>
<dbReference type="InterPro" id="IPR046173">
    <property type="entry name" value="DUF6175"/>
</dbReference>
<evidence type="ECO:0000256" key="1">
    <source>
        <dbReference type="SAM" id="SignalP"/>
    </source>
</evidence>
<dbReference type="RefSeq" id="WP_036875165.1">
    <property type="nucleotide sequence ID" value="NZ_JRNN01000097.1"/>
</dbReference>
<gene>
    <name evidence="2" type="ORF">HMPREF2137_12855</name>
</gene>
<dbReference type="Proteomes" id="UP000029556">
    <property type="component" value="Unassembled WGS sequence"/>
</dbReference>
<sequence length="316" mass="35792">MKNLRFLLVWASLLLYGSLSAQTKKPTIMILPSDNWCVQRYFTTDFDNQGTIVRIPNYQQAFQEDTELGQVISKIGGLLTKLGYSLKDAEQELKSIYTKQAEDNVTQSKTSGASFAETPLDILKRKIKSDIIIQIWWKLNRGASGTSASFTLEAFDAYTNKRIATSTGTTKSSTSPIPVLLEQAVKENVKPFDKQMDDWFAEQKQNGREITLNVRCWDNWDKDLEAEYGGEELTDCIQAWLKKNCVFGSFNLTDGTETFAQFEQVRIPLYDEKGKAMDARSFAILLRKHLQQPPYNIISKVIIRGLGEATIVLGEK</sequence>
<keyword evidence="1" id="KW-0732">Signal</keyword>